<keyword evidence="3" id="KW-1185">Reference proteome</keyword>
<dbReference type="Proteomes" id="UP000672097">
    <property type="component" value="Unassembled WGS sequence"/>
</dbReference>
<evidence type="ECO:0000256" key="1">
    <source>
        <dbReference type="SAM" id="MobiDB-lite"/>
    </source>
</evidence>
<feature type="compositionally biased region" description="Polar residues" evidence="1">
    <location>
        <begin position="99"/>
        <end position="111"/>
    </location>
</feature>
<dbReference type="RefSeq" id="WP_210805860.1">
    <property type="nucleotide sequence ID" value="NZ_JAGQDG010000001.1"/>
</dbReference>
<accession>A0ABS5DT19</accession>
<proteinExistence type="predicted"/>
<reference evidence="2 3" key="1">
    <citation type="submission" date="2021-04" db="EMBL/GenBank/DDBJ databases">
        <title>The genome sequence of type strain Ideonella paludis KCTC 32238.</title>
        <authorList>
            <person name="Liu Y."/>
        </authorList>
    </citation>
    <scope>NUCLEOTIDE SEQUENCE [LARGE SCALE GENOMIC DNA]</scope>
    <source>
        <strain evidence="2 3">KCTC 32238</strain>
    </source>
</reference>
<name>A0ABS5DT19_9BURK</name>
<feature type="region of interest" description="Disordered" evidence="1">
    <location>
        <begin position="95"/>
        <end position="119"/>
    </location>
</feature>
<organism evidence="2 3">
    <name type="scientific">Ideonella paludis</name>
    <dbReference type="NCBI Taxonomy" id="1233411"/>
    <lineage>
        <taxon>Bacteria</taxon>
        <taxon>Pseudomonadati</taxon>
        <taxon>Pseudomonadota</taxon>
        <taxon>Betaproteobacteria</taxon>
        <taxon>Burkholderiales</taxon>
        <taxon>Sphaerotilaceae</taxon>
        <taxon>Ideonella</taxon>
    </lineage>
</organism>
<evidence type="ECO:0000313" key="2">
    <source>
        <dbReference type="EMBL" id="MBQ0934214.1"/>
    </source>
</evidence>
<sequence>MNGDYKRRIVVKVFRNVAVPLMLCMSLWGCGGGGGNTEEAPPVSLAELRQKPLALTTETVPAVTALSLSSATLTVSLGDWAVAMIKESARKLPDGSTKACANSRSSPSTSVMRWDDDNKDGKLSEGDKLSVVFEQCWIPELTSYVVGRVEVRITQLQDGRRGSAAGEISFPQPLLFPDTSTGLVSARLAGSLRFSNIVEDFQVRTDISPSALDDLRIPINVTDPKTGQVTSINEYIKLPNLTRLIQHDLARTTMSGSLQVQSEALRGRFDFRFGNGLSAYLLQFPNEGGAEVIGDRGKIILTPGNKGAERSFSVKMDSAGDGVYEYSSSADWLSYGAGRLWTDGYSTLTNLGELQEVGGQFDILADGESVAWENKKSLVVQFRQELAPGQSLRFRLRQVIDAEAWYMPKTYIDIPAEITTKGARTIIRPLVNIEYGGKFELALSSSGLFDLGQPVEIPLRTGQVSYFSNGNWDVYTSGDIGLSTWPNTPPNPSLLEGGAGFRVSLTPGVAELIRTVQWTQISGPKVTFESPNSLVTKIRLTETVPGGKAPVVAEVKATAIDGRESIKRVTLTAYGDAALKSGLVHYLESQEGGLVGQGQAQLIVPRPNVTSAYVSDNLVGVGAEYVSIANDDTTTSTVGMDSSIAFWLNSGRPLETRLYSTDEVDEETQSVPSVDVNDRGANCNSGFLQGTFRVLEIIPVVGREPARFAVDYDLRCSANGSTLRGSVRFNSSIPLRR</sequence>
<dbReference type="EMBL" id="JAGQDG010000001">
    <property type="protein sequence ID" value="MBQ0934214.1"/>
    <property type="molecule type" value="Genomic_DNA"/>
</dbReference>
<protein>
    <submittedName>
        <fullName evidence="2">Uncharacterized protein</fullName>
    </submittedName>
</protein>
<gene>
    <name evidence="2" type="ORF">KAK11_02660</name>
</gene>
<comment type="caution">
    <text evidence="2">The sequence shown here is derived from an EMBL/GenBank/DDBJ whole genome shotgun (WGS) entry which is preliminary data.</text>
</comment>
<evidence type="ECO:0000313" key="3">
    <source>
        <dbReference type="Proteomes" id="UP000672097"/>
    </source>
</evidence>